<dbReference type="KEGG" id="paur:FGL86_06955"/>
<dbReference type="EMBL" id="CP042382">
    <property type="protein sequence ID" value="QEA38839.1"/>
    <property type="molecule type" value="Genomic_DNA"/>
</dbReference>
<dbReference type="InterPro" id="IPR025746">
    <property type="entry name" value="PilX_N_dom"/>
</dbReference>
<accession>A0A5B8SP38</accession>
<reference evidence="3 4" key="1">
    <citation type="submission" date="2019-06" db="EMBL/GenBank/DDBJ databases">
        <title>Genome analyses of bacteria isolated from kimchi.</title>
        <authorList>
            <person name="Lee S."/>
            <person name="Ahn S."/>
            <person name="Roh S."/>
        </authorList>
    </citation>
    <scope>NUCLEOTIDE SEQUENCE [LARGE SCALE GENOMIC DNA]</scope>
    <source>
        <strain evidence="3 4">CBA4606</strain>
    </source>
</reference>
<organism evidence="3 4">
    <name type="scientific">Pistricoccus aurantiacus</name>
    <dbReference type="NCBI Taxonomy" id="1883414"/>
    <lineage>
        <taxon>Bacteria</taxon>
        <taxon>Pseudomonadati</taxon>
        <taxon>Pseudomonadota</taxon>
        <taxon>Gammaproteobacteria</taxon>
        <taxon>Oceanospirillales</taxon>
        <taxon>Halomonadaceae</taxon>
        <taxon>Pistricoccus</taxon>
    </lineage>
</organism>
<sequence>MVTRNHNQQGVALLVVLIMLIVVGLAAVTGAKDSQLQTKMSINSRAYEQAYYHAETSLAHAENKLQTETWLISDFDNSNGLFIADKGKAVLPRINASSSTIDIHAVLKEKGRIAKGIDNNIIGFYLVEYLGRVGRAPLNPTNEKNAGDLRLNAFRITALGQAGLGNKAWAVIQSELRLKPF</sequence>
<keyword evidence="1" id="KW-0472">Membrane</keyword>
<keyword evidence="4" id="KW-1185">Reference proteome</keyword>
<evidence type="ECO:0000256" key="1">
    <source>
        <dbReference type="SAM" id="Phobius"/>
    </source>
</evidence>
<name>A0A5B8SP38_9GAMM</name>
<evidence type="ECO:0000259" key="2">
    <source>
        <dbReference type="Pfam" id="PF14341"/>
    </source>
</evidence>
<feature type="transmembrane region" description="Helical" evidence="1">
    <location>
        <begin position="12"/>
        <end position="31"/>
    </location>
</feature>
<keyword evidence="1" id="KW-0812">Transmembrane</keyword>
<keyword evidence="1" id="KW-1133">Transmembrane helix</keyword>
<evidence type="ECO:0000313" key="3">
    <source>
        <dbReference type="EMBL" id="QEA38839.1"/>
    </source>
</evidence>
<dbReference type="RefSeq" id="WP_147183895.1">
    <property type="nucleotide sequence ID" value="NZ_CP042382.1"/>
</dbReference>
<feature type="domain" description="Type 4 fimbrial biogenesis protein PilX N-terminal" evidence="2">
    <location>
        <begin position="10"/>
        <end position="58"/>
    </location>
</feature>
<dbReference type="Pfam" id="PF14341">
    <property type="entry name" value="PilX_N"/>
    <property type="match status" value="1"/>
</dbReference>
<dbReference type="Proteomes" id="UP000321272">
    <property type="component" value="Chromosome"/>
</dbReference>
<dbReference type="OrthoDB" id="9894503at2"/>
<proteinExistence type="predicted"/>
<dbReference type="AlphaFoldDB" id="A0A5B8SP38"/>
<protein>
    <recommendedName>
        <fullName evidence="2">Type 4 fimbrial biogenesis protein PilX N-terminal domain-containing protein</fullName>
    </recommendedName>
</protein>
<gene>
    <name evidence="3" type="ORF">FGL86_06955</name>
</gene>
<evidence type="ECO:0000313" key="4">
    <source>
        <dbReference type="Proteomes" id="UP000321272"/>
    </source>
</evidence>